<sequence>MSSSNHAPDVYKQLLILVDHAPAGMKNELLPMLAMVRQEMPNTRVVLGLRDIIDSPVVAAKLRYVGYVGRPAAAAVDQPWPGLHDAPGLRVLVTVGGGGDGHAMMAAYLDALAALPPQATSSLLVPGPLMSAGQMDALRRAVAGRHLLRPAARAGTIADRSATDTERPGQSRSGLPSFFVAI</sequence>
<evidence type="ECO:0000256" key="1">
    <source>
        <dbReference type="SAM" id="MobiDB-lite"/>
    </source>
</evidence>
<accession>A0A2S6N5W0</accession>
<comment type="caution">
    <text evidence="2">The sequence shown here is derived from an EMBL/GenBank/DDBJ whole genome shotgun (WGS) entry which is preliminary data.</text>
</comment>
<name>A0A2S6N5W0_RHOGL</name>
<feature type="region of interest" description="Disordered" evidence="1">
    <location>
        <begin position="154"/>
        <end position="182"/>
    </location>
</feature>
<proteinExistence type="predicted"/>
<evidence type="ECO:0000313" key="3">
    <source>
        <dbReference type="Proteomes" id="UP000239724"/>
    </source>
</evidence>
<evidence type="ECO:0008006" key="4">
    <source>
        <dbReference type="Google" id="ProtNLM"/>
    </source>
</evidence>
<dbReference type="Proteomes" id="UP000239724">
    <property type="component" value="Unassembled WGS sequence"/>
</dbReference>
<dbReference type="EMBL" id="NHRY01000219">
    <property type="protein sequence ID" value="PPQ29988.1"/>
    <property type="molecule type" value="Genomic_DNA"/>
</dbReference>
<dbReference type="RefSeq" id="WP_104520689.1">
    <property type="nucleotide sequence ID" value="NZ_NHRY01000219.1"/>
</dbReference>
<dbReference type="OrthoDB" id="9802126at2"/>
<gene>
    <name evidence="2" type="ORF">CCS01_20565</name>
</gene>
<protein>
    <recommendedName>
        <fullName evidence="4">Glycosyl transferase family 28 C-terminal domain-containing protein</fullName>
    </recommendedName>
</protein>
<reference evidence="2 3" key="1">
    <citation type="journal article" date="2018" name="Arch. Microbiol.">
        <title>New insights into the metabolic potential of the phototrophic purple bacterium Rhodopila globiformis DSM 161(T) from its draft genome sequence and evidence for a vanadium-dependent nitrogenase.</title>
        <authorList>
            <person name="Imhoff J.F."/>
            <person name="Rahn T."/>
            <person name="Kunzel S."/>
            <person name="Neulinger S.C."/>
        </authorList>
    </citation>
    <scope>NUCLEOTIDE SEQUENCE [LARGE SCALE GENOMIC DNA]</scope>
    <source>
        <strain evidence="2 3">DSM 161</strain>
    </source>
</reference>
<evidence type="ECO:0000313" key="2">
    <source>
        <dbReference type="EMBL" id="PPQ29988.1"/>
    </source>
</evidence>
<dbReference type="AlphaFoldDB" id="A0A2S6N5W0"/>
<keyword evidence="3" id="KW-1185">Reference proteome</keyword>
<organism evidence="2 3">
    <name type="scientific">Rhodopila globiformis</name>
    <name type="common">Rhodopseudomonas globiformis</name>
    <dbReference type="NCBI Taxonomy" id="1071"/>
    <lineage>
        <taxon>Bacteria</taxon>
        <taxon>Pseudomonadati</taxon>
        <taxon>Pseudomonadota</taxon>
        <taxon>Alphaproteobacteria</taxon>
        <taxon>Acetobacterales</taxon>
        <taxon>Acetobacteraceae</taxon>
        <taxon>Rhodopila</taxon>
    </lineage>
</organism>